<dbReference type="SUPFAM" id="SSF52833">
    <property type="entry name" value="Thioredoxin-like"/>
    <property type="match status" value="1"/>
</dbReference>
<feature type="domain" description="Glutaredoxin" evidence="1">
    <location>
        <begin position="1"/>
        <end position="62"/>
    </location>
</feature>
<proteinExistence type="predicted"/>
<evidence type="ECO:0000313" key="2">
    <source>
        <dbReference type="EMBL" id="ABD40678.1"/>
    </source>
</evidence>
<dbReference type="KEGG" id="mhu:Mhun_0928"/>
<dbReference type="PROSITE" id="PS51354">
    <property type="entry name" value="GLUTAREDOXIN_2"/>
    <property type="match status" value="1"/>
</dbReference>
<dbReference type="InterPro" id="IPR002109">
    <property type="entry name" value="Glutaredoxin"/>
</dbReference>
<organism evidence="2 3">
    <name type="scientific">Methanospirillum hungatei JF-1 (strain ATCC 27890 / DSM 864 / NBRC 100397 / JF-1)</name>
    <dbReference type="NCBI Taxonomy" id="323259"/>
    <lineage>
        <taxon>Archaea</taxon>
        <taxon>Methanobacteriati</taxon>
        <taxon>Methanobacteriota</taxon>
        <taxon>Stenosarchaea group</taxon>
        <taxon>Methanomicrobia</taxon>
        <taxon>Methanomicrobiales</taxon>
        <taxon>Methanospirillaceae</taxon>
        <taxon>Methanospirillum</taxon>
    </lineage>
</organism>
<dbReference type="EMBL" id="CP000254">
    <property type="protein sequence ID" value="ABD40678.1"/>
    <property type="molecule type" value="Genomic_DNA"/>
</dbReference>
<dbReference type="STRING" id="323259.Mhun_0928"/>
<evidence type="ECO:0000259" key="1">
    <source>
        <dbReference type="Pfam" id="PF00462"/>
    </source>
</evidence>
<dbReference type="EnsemblBacteria" id="ABD40678">
    <property type="protein sequence ID" value="ABD40678"/>
    <property type="gene ID" value="Mhun_0928"/>
</dbReference>
<dbReference type="InterPro" id="IPR036249">
    <property type="entry name" value="Thioredoxin-like_sf"/>
</dbReference>
<gene>
    <name evidence="2" type="ordered locus">Mhun_0928</name>
</gene>
<dbReference type="HOGENOM" id="CLU_026126_9_1_2"/>
<keyword evidence="3" id="KW-1185">Reference proteome</keyword>
<dbReference type="Proteomes" id="UP000001941">
    <property type="component" value="Chromosome"/>
</dbReference>
<dbReference type="Gene3D" id="3.40.30.10">
    <property type="entry name" value="Glutaredoxin"/>
    <property type="match status" value="1"/>
</dbReference>
<dbReference type="CDD" id="cd02976">
    <property type="entry name" value="NrdH"/>
    <property type="match status" value="1"/>
</dbReference>
<accession>Q2FQW9</accession>
<evidence type="ECO:0000313" key="3">
    <source>
        <dbReference type="Proteomes" id="UP000001941"/>
    </source>
</evidence>
<protein>
    <submittedName>
        <fullName evidence="2">Glutaredoxin, putative</fullName>
    </submittedName>
</protein>
<sequence>MLYALSTCIHCKQTRKLLDELKVAYDYLYVDQLSRSEMDEVLKEMEKVNPRGSFPTLVINNNKVIVGSRLDEIREALLS</sequence>
<reference evidence="3" key="1">
    <citation type="journal article" date="2016" name="Stand. Genomic Sci.">
        <title>Complete genome sequence of Methanospirillum hungatei type strain JF1.</title>
        <authorList>
            <person name="Gunsalus R.P."/>
            <person name="Cook L.E."/>
            <person name="Crable B."/>
            <person name="Rohlin L."/>
            <person name="McDonald E."/>
            <person name="Mouttaki H."/>
            <person name="Sieber J.R."/>
            <person name="Poweleit N."/>
            <person name="Zhou H."/>
            <person name="Lapidus A.L."/>
            <person name="Daligault H.E."/>
            <person name="Land M."/>
            <person name="Gilna P."/>
            <person name="Ivanova N."/>
            <person name="Kyrpides N."/>
            <person name="Culley D.E."/>
            <person name="McInerney M.J."/>
        </authorList>
    </citation>
    <scope>NUCLEOTIDE SEQUENCE [LARGE SCALE GENOMIC DNA]</scope>
    <source>
        <strain evidence="3">ATCC 27890 / DSM 864 / NBRC 100397 / JF-1</strain>
    </source>
</reference>
<name>Q2FQW9_METHJ</name>
<dbReference type="InParanoid" id="Q2FQW9"/>
<dbReference type="AlphaFoldDB" id="Q2FQW9"/>
<dbReference type="Pfam" id="PF00462">
    <property type="entry name" value="Glutaredoxin"/>
    <property type="match status" value="1"/>
</dbReference>
<dbReference type="eggNOG" id="arCOG02606">
    <property type="taxonomic scope" value="Archaea"/>
</dbReference>